<dbReference type="Gene3D" id="3.40.630.30">
    <property type="match status" value="1"/>
</dbReference>
<name>A0ABQ0P282_9PROT</name>
<dbReference type="SUPFAM" id="SSF55729">
    <property type="entry name" value="Acyl-CoA N-acyltransferases (Nat)"/>
    <property type="match status" value="1"/>
</dbReference>
<dbReference type="EMBL" id="BAQD01000147">
    <property type="protein sequence ID" value="GBQ08983.1"/>
    <property type="molecule type" value="Genomic_DNA"/>
</dbReference>
<proteinExistence type="predicted"/>
<comment type="caution">
    <text evidence="1">The sequence shown here is derived from an EMBL/GenBank/DDBJ whole genome shotgun (WGS) entry which is preliminary data.</text>
</comment>
<dbReference type="InterPro" id="IPR016181">
    <property type="entry name" value="Acyl_CoA_acyltransferase"/>
</dbReference>
<dbReference type="PANTHER" id="PTHR41368:SF1">
    <property type="entry name" value="PROTEIN YGHO"/>
    <property type="match status" value="1"/>
</dbReference>
<evidence type="ECO:0000313" key="1">
    <source>
        <dbReference type="EMBL" id="GBQ08983.1"/>
    </source>
</evidence>
<organism evidence="1 2">
    <name type="scientific">Saccharibacter floricola DSM 15669</name>
    <dbReference type="NCBI Taxonomy" id="1123227"/>
    <lineage>
        <taxon>Bacteria</taxon>
        <taxon>Pseudomonadati</taxon>
        <taxon>Pseudomonadota</taxon>
        <taxon>Alphaproteobacteria</taxon>
        <taxon>Acetobacterales</taxon>
        <taxon>Acetobacteraceae</taxon>
        <taxon>Saccharibacter</taxon>
    </lineage>
</organism>
<accession>A0ABQ0P282</accession>
<protein>
    <recommendedName>
        <fullName evidence="3">N-acetyltransferase domain-containing protein</fullName>
    </recommendedName>
</protein>
<evidence type="ECO:0008006" key="3">
    <source>
        <dbReference type="Google" id="ProtNLM"/>
    </source>
</evidence>
<evidence type="ECO:0000313" key="2">
    <source>
        <dbReference type="Proteomes" id="UP001062901"/>
    </source>
</evidence>
<keyword evidence="2" id="KW-1185">Reference proteome</keyword>
<gene>
    <name evidence="1" type="ORF">AA15669_1999</name>
</gene>
<sequence length="404" mass="46265">MQCEVSKPHMADIDVRPVHTRRELNCFIKLPRQLYQGMAGFVPPFDMEQVSLLHPRQSAVFRHADVQYFIAWRNNAPVGRIAAIMDHRAIEQWQERIGQFGALDALPEAEIVNALLTAAEDWLKKQHITRIRGPVTLSGNAETGTMIEGQTSEPMIAMPWHPPELDTFIRQAGYHKTEDLFSYRLELTDETEKRFKVPNDLKPGEGRLQAITVRSLSKKEIVSQGEILRQLYNDAWSEQYNFVPMQDYEMQALIAQIKPLLRPEHYVQIDQNGEPVAMAMVLPNIYDITSDLGGSPSITGWVKFAYRLLFHRFHSARVILLGVTRKLRGTMMGALLPSLAIVELLRRRHTLPYKWVELGWILESNTGMRNLAESLVPNPHKKHRIYEKVVTQDENTSSSPKNTA</sequence>
<reference evidence="1" key="1">
    <citation type="submission" date="2013-04" db="EMBL/GenBank/DDBJ databases">
        <title>The genome sequencing project of 58 acetic acid bacteria.</title>
        <authorList>
            <person name="Okamoto-Kainuma A."/>
            <person name="Ishikawa M."/>
            <person name="Umino S."/>
            <person name="Koizumi Y."/>
            <person name="Shiwa Y."/>
            <person name="Yoshikawa H."/>
            <person name="Matsutani M."/>
            <person name="Matsushita K."/>
        </authorList>
    </citation>
    <scope>NUCLEOTIDE SEQUENCE</scope>
    <source>
        <strain evidence="1">DSM 15669</strain>
    </source>
</reference>
<dbReference type="InterPro" id="IPR039968">
    <property type="entry name" value="BcerS-like"/>
</dbReference>
<dbReference type="Proteomes" id="UP001062901">
    <property type="component" value="Unassembled WGS sequence"/>
</dbReference>
<dbReference type="PANTHER" id="PTHR41368">
    <property type="entry name" value="PROTEIN YGHO"/>
    <property type="match status" value="1"/>
</dbReference>